<dbReference type="InterPro" id="IPR013786">
    <property type="entry name" value="AcylCoA_DH/ox_N"/>
</dbReference>
<evidence type="ECO:0000256" key="3">
    <source>
        <dbReference type="ARBA" id="ARBA00022630"/>
    </source>
</evidence>
<reference evidence="8 9" key="1">
    <citation type="submission" date="2022-06" db="EMBL/GenBank/DDBJ databases">
        <title>Genomic Encyclopedia of Archaeal and Bacterial Type Strains, Phase II (KMG-II): from individual species to whole genera.</title>
        <authorList>
            <person name="Goeker M."/>
        </authorList>
    </citation>
    <scope>NUCLEOTIDE SEQUENCE [LARGE SCALE GENOMIC DNA]</scope>
    <source>
        <strain evidence="8 9">DSM 45037</strain>
    </source>
</reference>
<dbReference type="EMBL" id="JAMTCG010000008">
    <property type="protein sequence ID" value="MCP2162826.1"/>
    <property type="molecule type" value="Genomic_DNA"/>
</dbReference>
<keyword evidence="4" id="KW-0274">FAD</keyword>
<keyword evidence="3" id="KW-0285">Flavoprotein</keyword>
<dbReference type="Pfam" id="PF02771">
    <property type="entry name" value="Acyl-CoA_dh_N"/>
    <property type="match status" value="1"/>
</dbReference>
<dbReference type="InterPro" id="IPR036250">
    <property type="entry name" value="AcylCo_DH-like_C"/>
</dbReference>
<gene>
    <name evidence="8" type="ORF">LX12_004038</name>
</gene>
<evidence type="ECO:0000256" key="1">
    <source>
        <dbReference type="ARBA" id="ARBA00001974"/>
    </source>
</evidence>
<dbReference type="Proteomes" id="UP001205740">
    <property type="component" value="Unassembled WGS sequence"/>
</dbReference>
<dbReference type="PANTHER" id="PTHR43884">
    <property type="entry name" value="ACYL-COA DEHYDROGENASE"/>
    <property type="match status" value="1"/>
</dbReference>
<evidence type="ECO:0000259" key="7">
    <source>
        <dbReference type="Pfam" id="PF02771"/>
    </source>
</evidence>
<proteinExistence type="inferred from homology"/>
<name>A0ABT1H6S4_9NOCA</name>
<evidence type="ECO:0000256" key="5">
    <source>
        <dbReference type="ARBA" id="ARBA00023002"/>
    </source>
</evidence>
<dbReference type="RefSeq" id="WP_253656401.1">
    <property type="nucleotide sequence ID" value="NZ_BAAAOE010000006.1"/>
</dbReference>
<organism evidence="8 9">
    <name type="scientific">Williamsia serinedens</name>
    <dbReference type="NCBI Taxonomy" id="391736"/>
    <lineage>
        <taxon>Bacteria</taxon>
        <taxon>Bacillati</taxon>
        <taxon>Actinomycetota</taxon>
        <taxon>Actinomycetes</taxon>
        <taxon>Mycobacteriales</taxon>
        <taxon>Nocardiaceae</taxon>
        <taxon>Williamsia</taxon>
    </lineage>
</organism>
<evidence type="ECO:0000256" key="4">
    <source>
        <dbReference type="ARBA" id="ARBA00022827"/>
    </source>
</evidence>
<dbReference type="InterPro" id="IPR009100">
    <property type="entry name" value="AcylCoA_DH/oxidase_NM_dom_sf"/>
</dbReference>
<dbReference type="CDD" id="cd00567">
    <property type="entry name" value="ACAD"/>
    <property type="match status" value="1"/>
</dbReference>
<accession>A0ABT1H6S4</accession>
<dbReference type="InterPro" id="IPR009075">
    <property type="entry name" value="AcylCo_DH/oxidase_C"/>
</dbReference>
<dbReference type="PANTHER" id="PTHR43884:SF20">
    <property type="entry name" value="ACYL-COA DEHYDROGENASE FADE28"/>
    <property type="match status" value="1"/>
</dbReference>
<dbReference type="InterPro" id="IPR046373">
    <property type="entry name" value="Acyl-CoA_Oxase/DH_mid-dom_sf"/>
</dbReference>
<protein>
    <submittedName>
        <fullName evidence="8">Acyl-CoA dehydrogenase</fullName>
    </submittedName>
</protein>
<sequence length="370" mass="38548">MSDVLDPSDSPGVDTDEQAALRSAVADVLRRHGGSDRLRAAMASTPRSDLDLWRTLTQQVGVAALAIPERFGGVGASLVETHIVLEELGRELAAVPMLGSAVLAAQAVLLTRDDEAAERLLPGIAEGETVASVCWADVAGWGRGGVVADGGLLTGTAHYVLDGEYADVLLVIARSGGQTTLHEVAADAEGVTRTAMPLMDPTRALATVTFEDTPSTVIAAPGDLVDRLLAVGAVALSAEQVGVAAGALDRTVAHTSTRTQFGRPIGSFQALKHRMADMFAAVETARSVSYDAVDAVVRGSHDVDEAVAAARMLCSETVTSAAGEAVQMHGGIGITWEHDIQLFFKRAHATTLLLNRPWTHAPVIEQAAGL</sequence>
<feature type="domain" description="Acyl-CoA dehydrogenase/oxidase N-terminal" evidence="7">
    <location>
        <begin position="15"/>
        <end position="128"/>
    </location>
</feature>
<evidence type="ECO:0000259" key="6">
    <source>
        <dbReference type="Pfam" id="PF00441"/>
    </source>
</evidence>
<keyword evidence="9" id="KW-1185">Reference proteome</keyword>
<dbReference type="Gene3D" id="2.40.110.10">
    <property type="entry name" value="Butyryl-CoA Dehydrogenase, subunit A, domain 2"/>
    <property type="match status" value="1"/>
</dbReference>
<dbReference type="InterPro" id="IPR037069">
    <property type="entry name" value="AcylCoA_DH/ox_N_sf"/>
</dbReference>
<feature type="domain" description="Acyl-CoA dehydrogenase/oxidase C-terminal" evidence="6">
    <location>
        <begin position="227"/>
        <end position="351"/>
    </location>
</feature>
<dbReference type="Pfam" id="PF00441">
    <property type="entry name" value="Acyl-CoA_dh_1"/>
    <property type="match status" value="1"/>
</dbReference>
<evidence type="ECO:0000256" key="2">
    <source>
        <dbReference type="ARBA" id="ARBA00009347"/>
    </source>
</evidence>
<evidence type="ECO:0000313" key="8">
    <source>
        <dbReference type="EMBL" id="MCP2162826.1"/>
    </source>
</evidence>
<evidence type="ECO:0000313" key="9">
    <source>
        <dbReference type="Proteomes" id="UP001205740"/>
    </source>
</evidence>
<dbReference type="SUPFAM" id="SSF56645">
    <property type="entry name" value="Acyl-CoA dehydrogenase NM domain-like"/>
    <property type="match status" value="1"/>
</dbReference>
<keyword evidence="5" id="KW-0560">Oxidoreductase</keyword>
<dbReference type="Gene3D" id="1.20.140.10">
    <property type="entry name" value="Butyryl-CoA Dehydrogenase, subunit A, domain 3"/>
    <property type="match status" value="1"/>
</dbReference>
<comment type="cofactor">
    <cofactor evidence="1">
        <name>FAD</name>
        <dbReference type="ChEBI" id="CHEBI:57692"/>
    </cofactor>
</comment>
<dbReference type="SUPFAM" id="SSF47203">
    <property type="entry name" value="Acyl-CoA dehydrogenase C-terminal domain-like"/>
    <property type="match status" value="1"/>
</dbReference>
<dbReference type="Gene3D" id="1.10.540.10">
    <property type="entry name" value="Acyl-CoA dehydrogenase/oxidase, N-terminal domain"/>
    <property type="match status" value="1"/>
</dbReference>
<comment type="similarity">
    <text evidence="2">Belongs to the acyl-CoA dehydrogenase family.</text>
</comment>
<comment type="caution">
    <text evidence="8">The sequence shown here is derived from an EMBL/GenBank/DDBJ whole genome shotgun (WGS) entry which is preliminary data.</text>
</comment>